<name>A0ABT0IEV2_9ACTN</name>
<keyword evidence="3" id="KW-1185">Reference proteome</keyword>
<dbReference type="InterPro" id="IPR027417">
    <property type="entry name" value="P-loop_NTPase"/>
</dbReference>
<organism evidence="2 3">
    <name type="scientific">Streptomyces lichenis</name>
    <dbReference type="NCBI Taxonomy" id="2306967"/>
    <lineage>
        <taxon>Bacteria</taxon>
        <taxon>Bacillati</taxon>
        <taxon>Actinomycetota</taxon>
        <taxon>Actinomycetes</taxon>
        <taxon>Kitasatosporales</taxon>
        <taxon>Streptomycetaceae</taxon>
        <taxon>Streptomyces</taxon>
    </lineage>
</organism>
<dbReference type="RefSeq" id="WP_248635682.1">
    <property type="nucleotide sequence ID" value="NZ_JALPTH010000021.1"/>
</dbReference>
<comment type="caution">
    <text evidence="2">The sequence shown here is derived from an EMBL/GenBank/DDBJ whole genome shotgun (WGS) entry which is preliminary data.</text>
</comment>
<dbReference type="InterPro" id="IPR011989">
    <property type="entry name" value="ARM-like"/>
</dbReference>
<sequence length="1084" mass="119776">MSGLFGRWWKGQQASGARVGGDLVQINGVQGSVVFGPQPAPDPTEDDFQAAYTAYAKRLRERYGRLDLEVLTPLHEQGEHPAVRLREIFVPQSVRADPPPVELPRDVVQRLREAGADDALPQFLGMDRFMVERMRQEYEARPALPVLEVLSDPEHTRLVLLGDPGAGKSTLARYLALALTAEGGPPPELGRLDGRLPLVVELRMYAEAAWRDRTFEDFLGHLHEDEGLGLPPGMLGECLAGTGPRAALVVFDGLDELFEKDVRNAVARRIAGFAAKYPATRVVVTSRRIGYQRAVLDGAGFTDFMLQDLDRERIGAFCHRWFALACPDDPANARRLEQRVLTAVDGSASVRSLAGNPLILTILAIIGRRRELPRDRRAVYEHAMAVLVEHWDPSRFLRDRRVEEHLPYLGPEDKLELLRLVARRMQEGEGGIAGNHIAGPDLIDTFETYLTGRYALPPDRAVTAARIMLDQFQHRNFVLSLFGGGVYGFVHRTFLEYLVAIDLVHRFQSERSVSEEELYGIFAAYWEDPAWHEILLLLSGLLDERFAGRAIDRVLAARPFGERAVAGDDSSFAELLLAAECLAEVRRPGLVEAQTVSLVRLLIRTVEVHRRIGTGWYPPADTLARTGAALRALGPRWPGLSGLVDWYVRDGQYGQAQSAEILHNSAEAMAGLVVALLAAGEDREAALRTLIAPEHTPATRSAALRALFARPRDGGPPAEEFLAFVRRLAAEDGSKELRALALALLVEEGPHVTPDFVRLRAAQDPHPDVRAVGLRLLAATPPSDRDRAAVEAFLQERARVETEELRVVVLTAMSDSSSESRQELVAQLRQTPSVAARRQVLAELMLLPGLIPFAGDLAEEWAVRDPDPEIRSHALRVLTLRYRGRPRLDALFRRRAVEDESAEVRATALHYLESHSNGDEKDFLLDRLRRDTAGSARAVAVALLAAHDDAETRSAVLAQAIGDDDPAVRTAVVQVIYLAHDDHALQTRFIRDDPSPAVRAAALPALSLRALLDPNALALLMGLSARDPHPDVRLPALRETVRRAPEVPTTLDLLADRAAHDLDEGIRTFARDLLDALRPEPLEP</sequence>
<dbReference type="SUPFAM" id="SSF52540">
    <property type="entry name" value="P-loop containing nucleoside triphosphate hydrolases"/>
    <property type="match status" value="1"/>
</dbReference>
<dbReference type="Pfam" id="PF13646">
    <property type="entry name" value="HEAT_2"/>
    <property type="match status" value="1"/>
</dbReference>
<dbReference type="Gene3D" id="3.40.50.300">
    <property type="entry name" value="P-loop containing nucleotide triphosphate hydrolases"/>
    <property type="match status" value="1"/>
</dbReference>
<gene>
    <name evidence="2" type="ORF">M1O15_21215</name>
</gene>
<protein>
    <submittedName>
        <fullName evidence="2">HEAT repeat domain-containing protein</fullName>
    </submittedName>
</protein>
<dbReference type="PANTHER" id="PTHR46844">
    <property type="entry name" value="SLR5058 PROTEIN"/>
    <property type="match status" value="1"/>
</dbReference>
<evidence type="ECO:0000313" key="2">
    <source>
        <dbReference type="EMBL" id="MCK8679866.1"/>
    </source>
</evidence>
<proteinExistence type="predicted"/>
<dbReference type="InterPro" id="IPR007111">
    <property type="entry name" value="NACHT_NTPase"/>
</dbReference>
<dbReference type="Gene3D" id="1.25.10.10">
    <property type="entry name" value="Leucine-rich Repeat Variant"/>
    <property type="match status" value="1"/>
</dbReference>
<reference evidence="2 3" key="1">
    <citation type="submission" date="2022-04" db="EMBL/GenBank/DDBJ databases">
        <title>Streptomyces sp. nov. LCR6-01 isolated from Lichen of Dirinaria sp.</title>
        <authorList>
            <person name="Kanchanasin P."/>
            <person name="Tanasupawat S."/>
            <person name="Phongsopitanun W."/>
        </authorList>
    </citation>
    <scope>NUCLEOTIDE SEQUENCE [LARGE SCALE GENOMIC DNA]</scope>
    <source>
        <strain evidence="2 3">LCR6-01</strain>
    </source>
</reference>
<evidence type="ECO:0000313" key="3">
    <source>
        <dbReference type="Proteomes" id="UP001522868"/>
    </source>
</evidence>
<dbReference type="InterPro" id="IPR016024">
    <property type="entry name" value="ARM-type_fold"/>
</dbReference>
<dbReference type="PANTHER" id="PTHR46844:SF1">
    <property type="entry name" value="SLR5058 PROTEIN"/>
    <property type="match status" value="1"/>
</dbReference>
<accession>A0ABT0IEV2</accession>
<evidence type="ECO:0000259" key="1">
    <source>
        <dbReference type="PROSITE" id="PS50837"/>
    </source>
</evidence>
<dbReference type="Proteomes" id="UP001522868">
    <property type="component" value="Unassembled WGS sequence"/>
</dbReference>
<dbReference type="Pfam" id="PF05729">
    <property type="entry name" value="NACHT"/>
    <property type="match status" value="1"/>
</dbReference>
<dbReference type="EMBL" id="JALPTH010000021">
    <property type="protein sequence ID" value="MCK8679866.1"/>
    <property type="molecule type" value="Genomic_DNA"/>
</dbReference>
<feature type="domain" description="NACHT" evidence="1">
    <location>
        <begin position="156"/>
        <end position="287"/>
    </location>
</feature>
<dbReference type="SUPFAM" id="SSF48371">
    <property type="entry name" value="ARM repeat"/>
    <property type="match status" value="1"/>
</dbReference>
<dbReference type="PROSITE" id="PS50837">
    <property type="entry name" value="NACHT"/>
    <property type="match status" value="1"/>
</dbReference>